<organism evidence="2 3">
    <name type="scientific">Burkholderia cenocepacia</name>
    <dbReference type="NCBI Taxonomy" id="95486"/>
    <lineage>
        <taxon>Bacteria</taxon>
        <taxon>Pseudomonadati</taxon>
        <taxon>Pseudomonadota</taxon>
        <taxon>Betaproteobacteria</taxon>
        <taxon>Burkholderiales</taxon>
        <taxon>Burkholderiaceae</taxon>
        <taxon>Burkholderia</taxon>
        <taxon>Burkholderia cepacia complex</taxon>
    </lineage>
</organism>
<feature type="region of interest" description="Disordered" evidence="1">
    <location>
        <begin position="45"/>
        <end position="85"/>
    </location>
</feature>
<gene>
    <name evidence="2" type="ORF">A8E72_11405</name>
</gene>
<sequence>MIGGCARMSHGSLRHACDAVRGFRFRTGPLTKYFVVRINRETRSNRIHRASTRPRAESIEHASVPRREYARGNELKQSVTKRNSP</sequence>
<dbReference type="Proteomes" id="UP000188543">
    <property type="component" value="Unassembled WGS sequence"/>
</dbReference>
<dbReference type="EMBL" id="MUTJ01000038">
    <property type="protein sequence ID" value="ONU87894.1"/>
    <property type="molecule type" value="Genomic_DNA"/>
</dbReference>
<feature type="compositionally biased region" description="Basic and acidic residues" evidence="1">
    <location>
        <begin position="54"/>
        <end position="74"/>
    </location>
</feature>
<name>A0A1V2W608_9BURK</name>
<protein>
    <submittedName>
        <fullName evidence="2">Uncharacterized protein</fullName>
    </submittedName>
</protein>
<proteinExistence type="predicted"/>
<evidence type="ECO:0000256" key="1">
    <source>
        <dbReference type="SAM" id="MobiDB-lite"/>
    </source>
</evidence>
<feature type="compositionally biased region" description="Polar residues" evidence="1">
    <location>
        <begin position="75"/>
        <end position="85"/>
    </location>
</feature>
<evidence type="ECO:0000313" key="3">
    <source>
        <dbReference type="Proteomes" id="UP000188543"/>
    </source>
</evidence>
<reference evidence="2 3" key="1">
    <citation type="submission" date="2016-08" db="EMBL/GenBank/DDBJ databases">
        <authorList>
            <person name="Seilhamer J.J."/>
        </authorList>
    </citation>
    <scope>NUCLEOTIDE SEQUENCE [LARGE SCALE GENOMIC DNA]</scope>
    <source>
        <strain evidence="2 3">VC14762</strain>
    </source>
</reference>
<comment type="caution">
    <text evidence="2">The sequence shown here is derived from an EMBL/GenBank/DDBJ whole genome shotgun (WGS) entry which is preliminary data.</text>
</comment>
<dbReference type="AlphaFoldDB" id="A0A1V2W608"/>
<evidence type="ECO:0000313" key="2">
    <source>
        <dbReference type="EMBL" id="ONU87894.1"/>
    </source>
</evidence>
<accession>A0A1V2W608</accession>